<evidence type="ECO:0000313" key="2">
    <source>
        <dbReference type="Proteomes" id="UP000184418"/>
    </source>
</evidence>
<reference evidence="1 2" key="1">
    <citation type="submission" date="2016-11" db="EMBL/GenBank/DDBJ databases">
        <authorList>
            <person name="Jaros S."/>
            <person name="Januszkiewicz K."/>
            <person name="Wedrychowicz H."/>
        </authorList>
    </citation>
    <scope>NUCLEOTIDE SEQUENCE [LARGE SCALE GENOMIC DNA]</scope>
    <source>
        <strain evidence="1 2">DSM 21074</strain>
    </source>
</reference>
<organism evidence="1 2">
    <name type="scientific">Hymenobacter daecheongensis DSM 21074</name>
    <dbReference type="NCBI Taxonomy" id="1121955"/>
    <lineage>
        <taxon>Bacteria</taxon>
        <taxon>Pseudomonadati</taxon>
        <taxon>Bacteroidota</taxon>
        <taxon>Cytophagia</taxon>
        <taxon>Cytophagales</taxon>
        <taxon>Hymenobacteraceae</taxon>
        <taxon>Hymenobacter</taxon>
    </lineage>
</organism>
<keyword evidence="2" id="KW-1185">Reference proteome</keyword>
<dbReference type="OrthoDB" id="884362at2"/>
<protein>
    <recommendedName>
        <fullName evidence="3">SpoIIAA-like</fullName>
    </recommendedName>
</protein>
<sequence>MDNRYHSDFLDVAYRADLRVVVGRWMRQATLEELKQGYQRLLEVAFEPACRGWLLDTRRRLNTDPAAQRWLTEGFMDTAAARLGGRVYMAYLLPPAQLRDTTADSAFPPPQFFANKPYEAARFTDERQAVEWLLHCQNTAPAAVR</sequence>
<dbReference type="AlphaFoldDB" id="A0A1M6AU74"/>
<accession>A0A1M6AU74</accession>
<evidence type="ECO:0008006" key="3">
    <source>
        <dbReference type="Google" id="ProtNLM"/>
    </source>
</evidence>
<proteinExistence type="predicted"/>
<gene>
    <name evidence="1" type="ORF">SAMN02745146_0766</name>
</gene>
<evidence type="ECO:0000313" key="1">
    <source>
        <dbReference type="EMBL" id="SHI39977.1"/>
    </source>
</evidence>
<name>A0A1M6AU74_9BACT</name>
<dbReference type="EMBL" id="FQYN01000001">
    <property type="protein sequence ID" value="SHI39977.1"/>
    <property type="molecule type" value="Genomic_DNA"/>
</dbReference>
<dbReference type="RefSeq" id="WP_143163983.1">
    <property type="nucleotide sequence ID" value="NZ_FQYN01000001.1"/>
</dbReference>
<dbReference type="Proteomes" id="UP000184418">
    <property type="component" value="Unassembled WGS sequence"/>
</dbReference>